<dbReference type="EMBL" id="JASCZI010272051">
    <property type="protein sequence ID" value="MED6219646.1"/>
    <property type="molecule type" value="Genomic_DNA"/>
</dbReference>
<feature type="region of interest" description="Disordered" evidence="1">
    <location>
        <begin position="1"/>
        <end position="30"/>
    </location>
</feature>
<dbReference type="Pfam" id="PF20167">
    <property type="entry name" value="Transposase_32"/>
    <property type="match status" value="1"/>
</dbReference>
<evidence type="ECO:0000313" key="4">
    <source>
        <dbReference type="Proteomes" id="UP001341840"/>
    </source>
</evidence>
<comment type="caution">
    <text evidence="3">The sequence shown here is derived from an EMBL/GenBank/DDBJ whole genome shotgun (WGS) entry which is preliminary data.</text>
</comment>
<evidence type="ECO:0000259" key="2">
    <source>
        <dbReference type="Pfam" id="PF20167"/>
    </source>
</evidence>
<organism evidence="3 4">
    <name type="scientific">Stylosanthes scabra</name>
    <dbReference type="NCBI Taxonomy" id="79078"/>
    <lineage>
        <taxon>Eukaryota</taxon>
        <taxon>Viridiplantae</taxon>
        <taxon>Streptophyta</taxon>
        <taxon>Embryophyta</taxon>
        <taxon>Tracheophyta</taxon>
        <taxon>Spermatophyta</taxon>
        <taxon>Magnoliopsida</taxon>
        <taxon>eudicotyledons</taxon>
        <taxon>Gunneridae</taxon>
        <taxon>Pentapetalae</taxon>
        <taxon>rosids</taxon>
        <taxon>fabids</taxon>
        <taxon>Fabales</taxon>
        <taxon>Fabaceae</taxon>
        <taxon>Papilionoideae</taxon>
        <taxon>50 kb inversion clade</taxon>
        <taxon>dalbergioids sensu lato</taxon>
        <taxon>Dalbergieae</taxon>
        <taxon>Pterocarpus clade</taxon>
        <taxon>Stylosanthes</taxon>
    </lineage>
</organism>
<dbReference type="InterPro" id="IPR046796">
    <property type="entry name" value="Transposase_32_dom"/>
</dbReference>
<keyword evidence="4" id="KW-1185">Reference proteome</keyword>
<gene>
    <name evidence="3" type="ORF">PIB30_037712</name>
</gene>
<name>A0ABU6ZBD9_9FABA</name>
<feature type="domain" description="Putative plant transposon protein" evidence="2">
    <location>
        <begin position="121"/>
        <end position="238"/>
    </location>
</feature>
<protein>
    <recommendedName>
        <fullName evidence="2">Putative plant transposon protein domain-containing protein</fullName>
    </recommendedName>
</protein>
<dbReference type="Proteomes" id="UP001341840">
    <property type="component" value="Unassembled WGS sequence"/>
</dbReference>
<feature type="compositionally biased region" description="Polar residues" evidence="1">
    <location>
        <begin position="7"/>
        <end position="23"/>
    </location>
</feature>
<proteinExistence type="predicted"/>
<accession>A0ABU6ZBD9</accession>
<evidence type="ECO:0000313" key="3">
    <source>
        <dbReference type="EMBL" id="MED6219646.1"/>
    </source>
</evidence>
<evidence type="ECO:0000256" key="1">
    <source>
        <dbReference type="SAM" id="MobiDB-lite"/>
    </source>
</evidence>
<sequence length="348" mass="39676">MSRKGKQATSLSTPSRVRSTRNSNRGREGGFLVDRFDSQIHHERWKTLEGRGITHECIIHFPVGESNFMQDRIEGLGWEFMYNGFPPINMTMDICHYLGITYELSPLGEDDVFKATVANKKADNLDINEVFQVVGKEGTNWADNPTNNTIPKKIDNAILNAKATAWHKVIMANIDPKTHGTTILMEHVLLIYVLMTEAVMNLPHIMRDVMLKRPIGNPRNLLPHPVFIMRITTQHEVPEYAGDQLYRVREQDMYYPYGDWKGAQPSTTTVLFRSATIGSAPEPSMRDVMRYLRRQERLLHRYGRQLQNTQTMIRRAFPDTVFTRLVHVSSAEDGSDGTAVLEDSDAGS</sequence>
<reference evidence="3 4" key="1">
    <citation type="journal article" date="2023" name="Plants (Basel)">
        <title>Bridging the Gap: Combining Genomics and Transcriptomics Approaches to Understand Stylosanthes scabra, an Orphan Legume from the Brazilian Caatinga.</title>
        <authorList>
            <person name="Ferreira-Neto J.R.C."/>
            <person name="da Silva M.D."/>
            <person name="Binneck E."/>
            <person name="de Melo N.F."/>
            <person name="da Silva R.H."/>
            <person name="de Melo A.L.T.M."/>
            <person name="Pandolfi V."/>
            <person name="Bustamante F.O."/>
            <person name="Brasileiro-Vidal A.C."/>
            <person name="Benko-Iseppon A.M."/>
        </authorList>
    </citation>
    <scope>NUCLEOTIDE SEQUENCE [LARGE SCALE GENOMIC DNA]</scope>
    <source>
        <tissue evidence="3">Leaves</tissue>
    </source>
</reference>